<gene>
    <name evidence="3" type="ORF">B0T16DRAFT_395435</name>
</gene>
<feature type="region of interest" description="Disordered" evidence="1">
    <location>
        <begin position="74"/>
        <end position="98"/>
    </location>
</feature>
<dbReference type="AlphaFoldDB" id="A0AA39XT52"/>
<feature type="chain" id="PRO_5041202870" evidence="2">
    <location>
        <begin position="24"/>
        <end position="119"/>
    </location>
</feature>
<evidence type="ECO:0000313" key="4">
    <source>
        <dbReference type="Proteomes" id="UP001174936"/>
    </source>
</evidence>
<evidence type="ECO:0000256" key="2">
    <source>
        <dbReference type="SAM" id="SignalP"/>
    </source>
</evidence>
<evidence type="ECO:0000256" key="1">
    <source>
        <dbReference type="SAM" id="MobiDB-lite"/>
    </source>
</evidence>
<dbReference type="Proteomes" id="UP001174936">
    <property type="component" value="Unassembled WGS sequence"/>
</dbReference>
<dbReference type="EMBL" id="JAULSV010000007">
    <property type="protein sequence ID" value="KAK0639768.1"/>
    <property type="molecule type" value="Genomic_DNA"/>
</dbReference>
<keyword evidence="2" id="KW-0732">Signal</keyword>
<protein>
    <submittedName>
        <fullName evidence="3">Uncharacterized protein</fullName>
    </submittedName>
</protein>
<proteinExistence type="predicted"/>
<keyword evidence="4" id="KW-1185">Reference proteome</keyword>
<sequence>MHLRTLLTTTLAALALHLPLVTGTPIPPPPAALSARHPDPNACLNARLDSPSICATPEYNEAIRKGELKRIWEAGSDANTVSDTESDTESDFEDDDDDDELEFFTGHGAAVIGVSPLGN</sequence>
<feature type="signal peptide" evidence="2">
    <location>
        <begin position="1"/>
        <end position="23"/>
    </location>
</feature>
<organism evidence="3 4">
    <name type="scientific">Cercophora newfieldiana</name>
    <dbReference type="NCBI Taxonomy" id="92897"/>
    <lineage>
        <taxon>Eukaryota</taxon>
        <taxon>Fungi</taxon>
        <taxon>Dikarya</taxon>
        <taxon>Ascomycota</taxon>
        <taxon>Pezizomycotina</taxon>
        <taxon>Sordariomycetes</taxon>
        <taxon>Sordariomycetidae</taxon>
        <taxon>Sordariales</taxon>
        <taxon>Lasiosphaeriaceae</taxon>
        <taxon>Cercophora</taxon>
    </lineage>
</organism>
<evidence type="ECO:0000313" key="3">
    <source>
        <dbReference type="EMBL" id="KAK0639768.1"/>
    </source>
</evidence>
<reference evidence="3" key="1">
    <citation type="submission" date="2023-06" db="EMBL/GenBank/DDBJ databases">
        <title>Genome-scale phylogeny and comparative genomics of the fungal order Sordariales.</title>
        <authorList>
            <consortium name="Lawrence Berkeley National Laboratory"/>
            <person name="Hensen N."/>
            <person name="Bonometti L."/>
            <person name="Westerberg I."/>
            <person name="Brannstrom I.O."/>
            <person name="Guillou S."/>
            <person name="Cros-Aarteil S."/>
            <person name="Calhoun S."/>
            <person name="Haridas S."/>
            <person name="Kuo A."/>
            <person name="Mondo S."/>
            <person name="Pangilinan J."/>
            <person name="Riley R."/>
            <person name="Labutti K."/>
            <person name="Andreopoulos B."/>
            <person name="Lipzen A."/>
            <person name="Chen C."/>
            <person name="Yanf M."/>
            <person name="Daum C."/>
            <person name="Ng V."/>
            <person name="Clum A."/>
            <person name="Steindorff A."/>
            <person name="Ohm R."/>
            <person name="Martin F."/>
            <person name="Silar P."/>
            <person name="Natvig D."/>
            <person name="Lalanne C."/>
            <person name="Gautier V."/>
            <person name="Ament-Velasquez S.L."/>
            <person name="Kruys A."/>
            <person name="Hutchinson M.I."/>
            <person name="Powell A.J."/>
            <person name="Barry K."/>
            <person name="Miller A.N."/>
            <person name="Grigoriev I.V."/>
            <person name="Debuchy R."/>
            <person name="Gladieux P."/>
            <person name="Thoren M.H."/>
            <person name="Johannesson H."/>
        </authorList>
    </citation>
    <scope>NUCLEOTIDE SEQUENCE</scope>
    <source>
        <strain evidence="3">SMH2532-1</strain>
    </source>
</reference>
<comment type="caution">
    <text evidence="3">The sequence shown here is derived from an EMBL/GenBank/DDBJ whole genome shotgun (WGS) entry which is preliminary data.</text>
</comment>
<feature type="compositionally biased region" description="Acidic residues" evidence="1">
    <location>
        <begin position="84"/>
        <end position="98"/>
    </location>
</feature>
<name>A0AA39XT52_9PEZI</name>
<accession>A0AA39XT52</accession>